<accession>A0A1R3L208</accession>
<evidence type="ECO:0000313" key="2">
    <source>
        <dbReference type="EMBL" id="OMP13393.1"/>
    </source>
</evidence>
<dbReference type="EMBL" id="AWUE01004403">
    <property type="protein sequence ID" value="OMP13393.1"/>
    <property type="molecule type" value="Genomic_DNA"/>
</dbReference>
<gene>
    <name evidence="2" type="ORF">COLO4_01767</name>
</gene>
<organism evidence="2 3">
    <name type="scientific">Corchorus olitorius</name>
    <dbReference type="NCBI Taxonomy" id="93759"/>
    <lineage>
        <taxon>Eukaryota</taxon>
        <taxon>Viridiplantae</taxon>
        <taxon>Streptophyta</taxon>
        <taxon>Embryophyta</taxon>
        <taxon>Tracheophyta</taxon>
        <taxon>Spermatophyta</taxon>
        <taxon>Magnoliopsida</taxon>
        <taxon>eudicotyledons</taxon>
        <taxon>Gunneridae</taxon>
        <taxon>Pentapetalae</taxon>
        <taxon>rosids</taxon>
        <taxon>malvids</taxon>
        <taxon>Malvales</taxon>
        <taxon>Malvaceae</taxon>
        <taxon>Grewioideae</taxon>
        <taxon>Apeibeae</taxon>
        <taxon>Corchorus</taxon>
    </lineage>
</organism>
<comment type="caution">
    <text evidence="2">The sequence shown here is derived from an EMBL/GenBank/DDBJ whole genome shotgun (WGS) entry which is preliminary data.</text>
</comment>
<sequence length="324" mass="34644">MMPSGGFGQDADAHLGFDHAAHGLEAGELDTQIQSGTETFHLIPQEIQQAGALAQTDVLVVQGLPQGDLGLAGQGVPGGHDQRQAIHAVGQDLQIARFDQSGGDAQIRCPVDHAPDDVTIEALLQIHRHTRAIREIDGQQSGEKLGDRRRVGEDADMAGGVTAVLGEFAFEKVDLAHDETGMLQQALARWRELDATTVTVEQANAELAFEGLHSRAGGGRRQGRAACALGQAGRLGDMDEKPQVSQVEMHARVLRAFFGVQPSRTPAYANVNSQNETTPRKLAMSLSMGVKHERDASHCLGGTNPRNRGFSGATPGRAHRPHLR</sequence>
<keyword evidence="3" id="KW-1185">Reference proteome</keyword>
<evidence type="ECO:0000256" key="1">
    <source>
        <dbReference type="SAM" id="MobiDB-lite"/>
    </source>
</evidence>
<name>A0A1R3L208_9ROSI</name>
<dbReference type="AlphaFoldDB" id="A0A1R3L208"/>
<reference evidence="3" key="1">
    <citation type="submission" date="2013-09" db="EMBL/GenBank/DDBJ databases">
        <title>Corchorus olitorius genome sequencing.</title>
        <authorList>
            <person name="Alam M."/>
            <person name="Haque M.S."/>
            <person name="Islam M.S."/>
            <person name="Emdad E.M."/>
            <person name="Islam M.M."/>
            <person name="Ahmed B."/>
            <person name="Halim A."/>
            <person name="Hossen Q.M.M."/>
            <person name="Hossain M.Z."/>
            <person name="Ahmed R."/>
            <person name="Khan M.M."/>
            <person name="Islam R."/>
            <person name="Rashid M.M."/>
            <person name="Khan S.A."/>
            <person name="Rahman M.S."/>
            <person name="Alam M."/>
            <person name="Yahiya A.S."/>
            <person name="Khan M.S."/>
            <person name="Azam M.S."/>
            <person name="Haque T."/>
            <person name="Lashkar M.Z.H."/>
            <person name="Akhand A.I."/>
            <person name="Morshed G."/>
            <person name="Roy S."/>
            <person name="Uddin K.S."/>
            <person name="Rabeya T."/>
            <person name="Hossain A.S."/>
            <person name="Chowdhury A."/>
            <person name="Snigdha A.R."/>
            <person name="Mortoza M.S."/>
            <person name="Matin S.A."/>
            <person name="Hoque S.M.E."/>
            <person name="Islam M.K."/>
            <person name="Roy D.K."/>
            <person name="Haider R."/>
            <person name="Moosa M.M."/>
            <person name="Elias S.M."/>
            <person name="Hasan A.M."/>
            <person name="Jahan S."/>
            <person name="Shafiuddin M."/>
            <person name="Mahmood N."/>
            <person name="Shommy N.S."/>
        </authorList>
    </citation>
    <scope>NUCLEOTIDE SEQUENCE [LARGE SCALE GENOMIC DNA]</scope>
    <source>
        <strain evidence="3">cv. O-4</strain>
    </source>
</reference>
<proteinExistence type="predicted"/>
<dbReference type="Proteomes" id="UP000187203">
    <property type="component" value="Unassembled WGS sequence"/>
</dbReference>
<evidence type="ECO:0000313" key="3">
    <source>
        <dbReference type="Proteomes" id="UP000187203"/>
    </source>
</evidence>
<protein>
    <submittedName>
        <fullName evidence="2">Uncharacterized protein</fullName>
    </submittedName>
</protein>
<feature type="region of interest" description="Disordered" evidence="1">
    <location>
        <begin position="298"/>
        <end position="324"/>
    </location>
</feature>